<sequence>MIPTLATRRLHLVPPSLAHLPAEREFLASDRSAFVGGPAPRHKAWRVFALHLGHWQILGYGMWAALERDSGAPVGLVGLWGPEPWPMPELAYHLYEGAEGKGYATEAGRAVLDFARDRLGMAELASMIDPKNAASQAVARRLGAENTHREFRADPDGPAVEIWRHDLTKGTRA</sequence>
<dbReference type="Proteomes" id="UP000198922">
    <property type="component" value="Unassembled WGS sequence"/>
</dbReference>
<dbReference type="GO" id="GO:0016747">
    <property type="term" value="F:acyltransferase activity, transferring groups other than amino-acyl groups"/>
    <property type="evidence" value="ECO:0007669"/>
    <property type="project" value="InterPro"/>
</dbReference>
<dbReference type="EMBL" id="FNAT01000002">
    <property type="protein sequence ID" value="SDE31872.1"/>
    <property type="molecule type" value="Genomic_DNA"/>
</dbReference>
<dbReference type="AlphaFoldDB" id="A0A1G7BXY1"/>
<dbReference type="OrthoDB" id="6293260at2"/>
<dbReference type="InterPro" id="IPR000182">
    <property type="entry name" value="GNAT_dom"/>
</dbReference>
<dbReference type="InterPro" id="IPR051531">
    <property type="entry name" value="N-acetyltransferase"/>
</dbReference>
<dbReference type="PROSITE" id="PS51186">
    <property type="entry name" value="GNAT"/>
    <property type="match status" value="1"/>
</dbReference>
<evidence type="ECO:0000313" key="3">
    <source>
        <dbReference type="Proteomes" id="UP000198922"/>
    </source>
</evidence>
<accession>A0A1G7BXY1</accession>
<keyword evidence="3" id="KW-1185">Reference proteome</keyword>
<dbReference type="PANTHER" id="PTHR43792">
    <property type="entry name" value="GNAT FAMILY, PUTATIVE (AFU_ORTHOLOGUE AFUA_3G00765)-RELATED-RELATED"/>
    <property type="match status" value="1"/>
</dbReference>
<organism evidence="2 3">
    <name type="scientific">Limimaricola pyoseonensis</name>
    <dbReference type="NCBI Taxonomy" id="521013"/>
    <lineage>
        <taxon>Bacteria</taxon>
        <taxon>Pseudomonadati</taxon>
        <taxon>Pseudomonadota</taxon>
        <taxon>Alphaproteobacteria</taxon>
        <taxon>Rhodobacterales</taxon>
        <taxon>Paracoccaceae</taxon>
        <taxon>Limimaricola</taxon>
    </lineage>
</organism>
<dbReference type="Pfam" id="PF13302">
    <property type="entry name" value="Acetyltransf_3"/>
    <property type="match status" value="1"/>
</dbReference>
<dbReference type="PANTHER" id="PTHR43792:SF1">
    <property type="entry name" value="N-ACETYLTRANSFERASE DOMAIN-CONTAINING PROTEIN"/>
    <property type="match status" value="1"/>
</dbReference>
<name>A0A1G7BXY1_9RHOB</name>
<dbReference type="STRING" id="521013.SAMN04488567_1279"/>
<protein>
    <submittedName>
        <fullName evidence="2">Protein N-acetyltransferase, RimJ/RimL family</fullName>
    </submittedName>
</protein>
<keyword evidence="2" id="KW-0808">Transferase</keyword>
<proteinExistence type="predicted"/>
<dbReference type="SUPFAM" id="SSF55729">
    <property type="entry name" value="Acyl-CoA N-acyltransferases (Nat)"/>
    <property type="match status" value="1"/>
</dbReference>
<dbReference type="RefSeq" id="WP_090110299.1">
    <property type="nucleotide sequence ID" value="NZ_FNAT01000002.1"/>
</dbReference>
<gene>
    <name evidence="2" type="ORF">SAMN04488567_1279</name>
</gene>
<reference evidence="3" key="1">
    <citation type="submission" date="2016-10" db="EMBL/GenBank/DDBJ databases">
        <authorList>
            <person name="Varghese N."/>
            <person name="Submissions S."/>
        </authorList>
    </citation>
    <scope>NUCLEOTIDE SEQUENCE [LARGE SCALE GENOMIC DNA]</scope>
    <source>
        <strain evidence="3">DSM 21424</strain>
    </source>
</reference>
<feature type="domain" description="N-acetyltransferase" evidence="1">
    <location>
        <begin position="10"/>
        <end position="168"/>
    </location>
</feature>
<evidence type="ECO:0000259" key="1">
    <source>
        <dbReference type="PROSITE" id="PS51186"/>
    </source>
</evidence>
<dbReference type="InterPro" id="IPR016181">
    <property type="entry name" value="Acyl_CoA_acyltransferase"/>
</dbReference>
<dbReference type="Gene3D" id="3.40.630.30">
    <property type="match status" value="1"/>
</dbReference>
<evidence type="ECO:0000313" key="2">
    <source>
        <dbReference type="EMBL" id="SDE31872.1"/>
    </source>
</evidence>